<accession>A0ABU6V8N6</accession>
<dbReference type="EMBL" id="JASCZI010151138">
    <property type="protein sequence ID" value="MED6170047.1"/>
    <property type="molecule type" value="Genomic_DNA"/>
</dbReference>
<reference evidence="2 3" key="1">
    <citation type="journal article" date="2023" name="Plants (Basel)">
        <title>Bridging the Gap: Combining Genomics and Transcriptomics Approaches to Understand Stylosanthes scabra, an Orphan Legume from the Brazilian Caatinga.</title>
        <authorList>
            <person name="Ferreira-Neto J.R.C."/>
            <person name="da Silva M.D."/>
            <person name="Binneck E."/>
            <person name="de Melo N.F."/>
            <person name="da Silva R.H."/>
            <person name="de Melo A.L.T.M."/>
            <person name="Pandolfi V."/>
            <person name="Bustamante F.O."/>
            <person name="Brasileiro-Vidal A.C."/>
            <person name="Benko-Iseppon A.M."/>
        </authorList>
    </citation>
    <scope>NUCLEOTIDE SEQUENCE [LARGE SCALE GENOMIC DNA]</scope>
    <source>
        <tissue evidence="2">Leaves</tissue>
    </source>
</reference>
<keyword evidence="3" id="KW-1185">Reference proteome</keyword>
<proteinExistence type="predicted"/>
<evidence type="ECO:0000313" key="3">
    <source>
        <dbReference type="Proteomes" id="UP001341840"/>
    </source>
</evidence>
<feature type="compositionally biased region" description="Acidic residues" evidence="1">
    <location>
        <begin position="14"/>
        <end position="31"/>
    </location>
</feature>
<sequence>MLDPLVEDELRPDDSDDEPALIEGDGDDDNDSVPPPQRDAFSLAEFQVDLAIQSKEKAILAMKNYNIRHVVEYMVRESNHSKYLGK</sequence>
<feature type="region of interest" description="Disordered" evidence="1">
    <location>
        <begin position="1"/>
        <end position="38"/>
    </location>
</feature>
<evidence type="ECO:0000256" key="1">
    <source>
        <dbReference type="SAM" id="MobiDB-lite"/>
    </source>
</evidence>
<comment type="caution">
    <text evidence="2">The sequence shown here is derived from an EMBL/GenBank/DDBJ whole genome shotgun (WGS) entry which is preliminary data.</text>
</comment>
<evidence type="ECO:0000313" key="2">
    <source>
        <dbReference type="EMBL" id="MED6170047.1"/>
    </source>
</evidence>
<gene>
    <name evidence="2" type="ORF">PIB30_027090</name>
</gene>
<organism evidence="2 3">
    <name type="scientific">Stylosanthes scabra</name>
    <dbReference type="NCBI Taxonomy" id="79078"/>
    <lineage>
        <taxon>Eukaryota</taxon>
        <taxon>Viridiplantae</taxon>
        <taxon>Streptophyta</taxon>
        <taxon>Embryophyta</taxon>
        <taxon>Tracheophyta</taxon>
        <taxon>Spermatophyta</taxon>
        <taxon>Magnoliopsida</taxon>
        <taxon>eudicotyledons</taxon>
        <taxon>Gunneridae</taxon>
        <taxon>Pentapetalae</taxon>
        <taxon>rosids</taxon>
        <taxon>fabids</taxon>
        <taxon>Fabales</taxon>
        <taxon>Fabaceae</taxon>
        <taxon>Papilionoideae</taxon>
        <taxon>50 kb inversion clade</taxon>
        <taxon>dalbergioids sensu lato</taxon>
        <taxon>Dalbergieae</taxon>
        <taxon>Pterocarpus clade</taxon>
        <taxon>Stylosanthes</taxon>
    </lineage>
</organism>
<protein>
    <submittedName>
        <fullName evidence="2">Uncharacterized protein</fullName>
    </submittedName>
</protein>
<dbReference type="Proteomes" id="UP001341840">
    <property type="component" value="Unassembled WGS sequence"/>
</dbReference>
<name>A0ABU6V8N6_9FABA</name>